<organism evidence="1 2">
    <name type="scientific">Xylaria curta</name>
    <dbReference type="NCBI Taxonomy" id="42375"/>
    <lineage>
        <taxon>Eukaryota</taxon>
        <taxon>Fungi</taxon>
        <taxon>Dikarya</taxon>
        <taxon>Ascomycota</taxon>
        <taxon>Pezizomycotina</taxon>
        <taxon>Sordariomycetes</taxon>
        <taxon>Xylariomycetidae</taxon>
        <taxon>Xylariales</taxon>
        <taxon>Xylariaceae</taxon>
        <taxon>Xylaria</taxon>
    </lineage>
</organism>
<proteinExistence type="predicted"/>
<gene>
    <name evidence="1" type="ORF">NUW58_g3431</name>
</gene>
<evidence type="ECO:0000313" key="1">
    <source>
        <dbReference type="EMBL" id="KAJ2989515.1"/>
    </source>
</evidence>
<reference evidence="1" key="1">
    <citation type="submission" date="2022-10" db="EMBL/GenBank/DDBJ databases">
        <title>Genome Sequence of Xylaria curta.</title>
        <authorList>
            <person name="Buettner E."/>
        </authorList>
    </citation>
    <scope>NUCLEOTIDE SEQUENCE</scope>
    <source>
        <strain evidence="1">Babe10</strain>
    </source>
</reference>
<dbReference type="EMBL" id="JAPDGR010000519">
    <property type="protein sequence ID" value="KAJ2989515.1"/>
    <property type="molecule type" value="Genomic_DNA"/>
</dbReference>
<protein>
    <submittedName>
        <fullName evidence="1">Uncharacterized protein</fullName>
    </submittedName>
</protein>
<accession>A0ACC1PCI2</accession>
<name>A0ACC1PCI2_9PEZI</name>
<comment type="caution">
    <text evidence="1">The sequence shown here is derived from an EMBL/GenBank/DDBJ whole genome shotgun (WGS) entry which is preliminary data.</text>
</comment>
<keyword evidence="2" id="KW-1185">Reference proteome</keyword>
<sequence length="200" mass="22619">MHLRSCVKFPASIRALQRRPATPTLYPPATPAQANLVHKAAVFPSHVRALHSSQTPPPSRWVSDIRARIGKCISFGCNPAQVQRAAGVLSTLAKEWCVLSAGSEGYLTGGRRGLENQQVVHRRIAARTFEDVAIYDYRDAKKTVLPGFMLDVFRETWRKQEEQTEWARGRIWSLLREVELLEKETWDREDAVEDLGGARK</sequence>
<dbReference type="Proteomes" id="UP001143856">
    <property type="component" value="Unassembled WGS sequence"/>
</dbReference>
<evidence type="ECO:0000313" key="2">
    <source>
        <dbReference type="Proteomes" id="UP001143856"/>
    </source>
</evidence>